<evidence type="ECO:0000313" key="3">
    <source>
        <dbReference type="Proteomes" id="UP000299102"/>
    </source>
</evidence>
<feature type="region of interest" description="Disordered" evidence="1">
    <location>
        <begin position="55"/>
        <end position="159"/>
    </location>
</feature>
<protein>
    <submittedName>
        <fullName evidence="2">Uncharacterized protein</fullName>
    </submittedName>
</protein>
<evidence type="ECO:0000256" key="1">
    <source>
        <dbReference type="SAM" id="MobiDB-lite"/>
    </source>
</evidence>
<sequence>MANFGYRQVFIEPPDPGVLSNEDSADEYQGGFINNLTGRQLGAKCEVILAGKSKDRVRRLKATTSKTVKSYSEPQLGPSGNQTSRNRGRGLSLRRSGGRRGGRSDDPDSDSTTGVITNRRSQNESSRSRGRGLSQRGGGVQFGRRPRGRDSESTTDRIE</sequence>
<feature type="region of interest" description="Disordered" evidence="1">
    <location>
        <begin position="1"/>
        <end position="23"/>
    </location>
</feature>
<keyword evidence="3" id="KW-1185">Reference proteome</keyword>
<dbReference type="OrthoDB" id="6932429at2759"/>
<comment type="caution">
    <text evidence="2">The sequence shown here is derived from an EMBL/GenBank/DDBJ whole genome shotgun (WGS) entry which is preliminary data.</text>
</comment>
<feature type="compositionally biased region" description="Polar residues" evidence="1">
    <location>
        <begin position="62"/>
        <end position="83"/>
    </location>
</feature>
<accession>A0A4C1Z7A4</accession>
<gene>
    <name evidence="2" type="ORF">EVAR_67482_1</name>
</gene>
<dbReference type="AlphaFoldDB" id="A0A4C1Z7A4"/>
<name>A0A4C1Z7A4_EUMVA</name>
<reference evidence="2 3" key="1">
    <citation type="journal article" date="2019" name="Commun. Biol.">
        <title>The bagworm genome reveals a unique fibroin gene that provides high tensile strength.</title>
        <authorList>
            <person name="Kono N."/>
            <person name="Nakamura H."/>
            <person name="Ohtoshi R."/>
            <person name="Tomita M."/>
            <person name="Numata K."/>
            <person name="Arakawa K."/>
        </authorList>
    </citation>
    <scope>NUCLEOTIDE SEQUENCE [LARGE SCALE GENOMIC DNA]</scope>
</reference>
<feature type="compositionally biased region" description="Basic and acidic residues" evidence="1">
    <location>
        <begin position="148"/>
        <end position="159"/>
    </location>
</feature>
<evidence type="ECO:0000313" key="2">
    <source>
        <dbReference type="EMBL" id="GBP84476.1"/>
    </source>
</evidence>
<proteinExistence type="predicted"/>
<dbReference type="Proteomes" id="UP000299102">
    <property type="component" value="Unassembled WGS sequence"/>
</dbReference>
<organism evidence="2 3">
    <name type="scientific">Eumeta variegata</name>
    <name type="common">Bagworm moth</name>
    <name type="synonym">Eumeta japonica</name>
    <dbReference type="NCBI Taxonomy" id="151549"/>
    <lineage>
        <taxon>Eukaryota</taxon>
        <taxon>Metazoa</taxon>
        <taxon>Ecdysozoa</taxon>
        <taxon>Arthropoda</taxon>
        <taxon>Hexapoda</taxon>
        <taxon>Insecta</taxon>
        <taxon>Pterygota</taxon>
        <taxon>Neoptera</taxon>
        <taxon>Endopterygota</taxon>
        <taxon>Lepidoptera</taxon>
        <taxon>Glossata</taxon>
        <taxon>Ditrysia</taxon>
        <taxon>Tineoidea</taxon>
        <taxon>Psychidae</taxon>
        <taxon>Oiketicinae</taxon>
        <taxon>Eumeta</taxon>
    </lineage>
</organism>
<dbReference type="EMBL" id="BGZK01001680">
    <property type="protein sequence ID" value="GBP84476.1"/>
    <property type="molecule type" value="Genomic_DNA"/>
</dbReference>